<dbReference type="AlphaFoldDB" id="A0AA38CD00"/>
<dbReference type="Proteomes" id="UP000824469">
    <property type="component" value="Unassembled WGS sequence"/>
</dbReference>
<proteinExistence type="predicted"/>
<feature type="non-terminal residue" evidence="1">
    <location>
        <position position="78"/>
    </location>
</feature>
<comment type="caution">
    <text evidence="1">The sequence shown here is derived from an EMBL/GenBank/DDBJ whole genome shotgun (WGS) entry which is preliminary data.</text>
</comment>
<evidence type="ECO:0000313" key="2">
    <source>
        <dbReference type="Proteomes" id="UP000824469"/>
    </source>
</evidence>
<reference evidence="1 2" key="1">
    <citation type="journal article" date="2021" name="Nat. Plants">
        <title>The Taxus genome provides insights into paclitaxel biosynthesis.</title>
        <authorList>
            <person name="Xiong X."/>
            <person name="Gou J."/>
            <person name="Liao Q."/>
            <person name="Li Y."/>
            <person name="Zhou Q."/>
            <person name="Bi G."/>
            <person name="Li C."/>
            <person name="Du R."/>
            <person name="Wang X."/>
            <person name="Sun T."/>
            <person name="Guo L."/>
            <person name="Liang H."/>
            <person name="Lu P."/>
            <person name="Wu Y."/>
            <person name="Zhang Z."/>
            <person name="Ro D.K."/>
            <person name="Shang Y."/>
            <person name="Huang S."/>
            <person name="Yan J."/>
        </authorList>
    </citation>
    <scope>NUCLEOTIDE SEQUENCE [LARGE SCALE GENOMIC DNA]</scope>
    <source>
        <strain evidence="1">Ta-2019</strain>
    </source>
</reference>
<name>A0AA38CD00_TAXCH</name>
<keyword evidence="2" id="KW-1185">Reference proteome</keyword>
<feature type="non-terminal residue" evidence="1">
    <location>
        <position position="1"/>
    </location>
</feature>
<evidence type="ECO:0000313" key="1">
    <source>
        <dbReference type="EMBL" id="KAH9294622.1"/>
    </source>
</evidence>
<protein>
    <submittedName>
        <fullName evidence="1">Uncharacterized protein</fullName>
    </submittedName>
</protein>
<accession>A0AA38CD00</accession>
<sequence length="78" mass="9315">LPDLQLAKAVEDAAFQNSIEKRVMYLARLEEERIKVVDRITDHQSRVKKIFDKKSKQRDFQIGDLVLLWDKRENKKEC</sequence>
<gene>
    <name evidence="1" type="ORF">KI387_038210</name>
</gene>
<dbReference type="EMBL" id="JAHRHJ020000011">
    <property type="protein sequence ID" value="KAH9294622.1"/>
    <property type="molecule type" value="Genomic_DNA"/>
</dbReference>
<organism evidence="1 2">
    <name type="scientific">Taxus chinensis</name>
    <name type="common">Chinese yew</name>
    <name type="synonym">Taxus wallichiana var. chinensis</name>
    <dbReference type="NCBI Taxonomy" id="29808"/>
    <lineage>
        <taxon>Eukaryota</taxon>
        <taxon>Viridiplantae</taxon>
        <taxon>Streptophyta</taxon>
        <taxon>Embryophyta</taxon>
        <taxon>Tracheophyta</taxon>
        <taxon>Spermatophyta</taxon>
        <taxon>Pinopsida</taxon>
        <taxon>Pinidae</taxon>
        <taxon>Conifers II</taxon>
        <taxon>Cupressales</taxon>
        <taxon>Taxaceae</taxon>
        <taxon>Taxus</taxon>
    </lineage>
</organism>